<name>A0A4Y7K5Z8_PAPSO</name>
<dbReference type="Proteomes" id="UP000316621">
    <property type="component" value="Chromosome 7"/>
</dbReference>
<organism evidence="1 2">
    <name type="scientific">Papaver somniferum</name>
    <name type="common">Opium poppy</name>
    <dbReference type="NCBI Taxonomy" id="3469"/>
    <lineage>
        <taxon>Eukaryota</taxon>
        <taxon>Viridiplantae</taxon>
        <taxon>Streptophyta</taxon>
        <taxon>Embryophyta</taxon>
        <taxon>Tracheophyta</taxon>
        <taxon>Spermatophyta</taxon>
        <taxon>Magnoliopsida</taxon>
        <taxon>Ranunculales</taxon>
        <taxon>Papaveraceae</taxon>
        <taxon>Papaveroideae</taxon>
        <taxon>Papaver</taxon>
    </lineage>
</organism>
<gene>
    <name evidence="1" type="ORF">C5167_031511</name>
</gene>
<keyword evidence="2" id="KW-1185">Reference proteome</keyword>
<evidence type="ECO:0000313" key="2">
    <source>
        <dbReference type="Proteomes" id="UP000316621"/>
    </source>
</evidence>
<dbReference type="EMBL" id="CM010721">
    <property type="protein sequence ID" value="RZC68256.1"/>
    <property type="molecule type" value="Genomic_DNA"/>
</dbReference>
<protein>
    <submittedName>
        <fullName evidence="1">Uncharacterized protein</fullName>
    </submittedName>
</protein>
<accession>A0A4Y7K5Z8</accession>
<dbReference type="AlphaFoldDB" id="A0A4Y7K5Z8"/>
<evidence type="ECO:0000313" key="1">
    <source>
        <dbReference type="EMBL" id="RZC68256.1"/>
    </source>
</evidence>
<dbReference type="Gramene" id="RZC68256">
    <property type="protein sequence ID" value="RZC68256"/>
    <property type="gene ID" value="C5167_031511"/>
</dbReference>
<reference evidence="1 2" key="1">
    <citation type="journal article" date="2018" name="Science">
        <title>The opium poppy genome and morphinan production.</title>
        <authorList>
            <person name="Guo L."/>
            <person name="Winzer T."/>
            <person name="Yang X."/>
            <person name="Li Y."/>
            <person name="Ning Z."/>
            <person name="He Z."/>
            <person name="Teodor R."/>
            <person name="Lu Y."/>
            <person name="Bowser T.A."/>
            <person name="Graham I.A."/>
            <person name="Ye K."/>
        </authorList>
    </citation>
    <scope>NUCLEOTIDE SEQUENCE [LARGE SCALE GENOMIC DNA]</scope>
    <source>
        <strain evidence="2">cv. HN1</strain>
        <tissue evidence="1">Leaves</tissue>
    </source>
</reference>
<sequence>MALNRCSDNFFTLAPCEEYLLWGFLHQEYDLPDYLLDYCAEDSS</sequence>
<proteinExistence type="predicted"/>